<sequence length="40" mass="4875">MIIAAREKCLSHDRDWMKKGISKRKTLRYVFRSTWYGTKI</sequence>
<accession>A0ABC9NFQ3</accession>
<name>A0ABC9NFQ3_BACUC</name>
<comment type="caution">
    <text evidence="1">The sequence shown here is derived from an EMBL/GenBank/DDBJ whole genome shotgun (WGS) entry which is preliminary data.</text>
</comment>
<evidence type="ECO:0000313" key="1">
    <source>
        <dbReference type="EMBL" id="EDO55540.1"/>
    </source>
</evidence>
<keyword evidence="2" id="KW-1185">Reference proteome</keyword>
<dbReference type="Proteomes" id="UP000004110">
    <property type="component" value="Unassembled WGS sequence"/>
</dbReference>
<gene>
    <name evidence="1" type="ORF">BACUNI_00849</name>
</gene>
<evidence type="ECO:0000313" key="2">
    <source>
        <dbReference type="Proteomes" id="UP000004110"/>
    </source>
</evidence>
<reference evidence="1" key="2">
    <citation type="submission" date="2013-11" db="EMBL/GenBank/DDBJ databases">
        <title>Draft genome sequence of Bacteroides uniformis (ATCC 8492).</title>
        <authorList>
            <person name="Sudarsanam P."/>
            <person name="Ley R."/>
            <person name="Guruge J."/>
            <person name="Turnbaugh P.J."/>
            <person name="Mahowald M."/>
            <person name="Liep D."/>
            <person name="Gordon J."/>
        </authorList>
    </citation>
    <scope>NUCLEOTIDE SEQUENCE</scope>
    <source>
        <strain evidence="1">ATCC 8492</strain>
    </source>
</reference>
<reference evidence="1" key="1">
    <citation type="submission" date="2007-06" db="EMBL/GenBank/DDBJ databases">
        <authorList>
            <person name="Fulton L."/>
            <person name="Clifton S."/>
            <person name="Fulton B."/>
            <person name="Xu J."/>
            <person name="Minx P."/>
            <person name="Pepin K.H."/>
            <person name="Johnson M."/>
            <person name="Thiruvilangam P."/>
            <person name="Bhonagiri V."/>
            <person name="Nash W.E."/>
            <person name="Mardis E.R."/>
            <person name="Wilson R.K."/>
        </authorList>
    </citation>
    <scope>NUCLEOTIDE SEQUENCE [LARGE SCALE GENOMIC DNA]</scope>
    <source>
        <strain evidence="1">ATCC 8492</strain>
    </source>
</reference>
<dbReference type="AlphaFoldDB" id="A0ABC9NFQ3"/>
<dbReference type="EMBL" id="AAYH02000037">
    <property type="protein sequence ID" value="EDO55540.1"/>
    <property type="molecule type" value="Genomic_DNA"/>
</dbReference>
<protein>
    <submittedName>
        <fullName evidence="1">Uncharacterized protein</fullName>
    </submittedName>
</protein>
<organism evidence="1 2">
    <name type="scientific">Bacteroides uniformis (strain ATCC 8492 / DSM 6597 / CCUG 4942 / CIP 103695 / JCM 5828 / KCTC 5204 / NCTC 13054 / VPI 0061)</name>
    <dbReference type="NCBI Taxonomy" id="411479"/>
    <lineage>
        <taxon>Bacteria</taxon>
        <taxon>Pseudomonadati</taxon>
        <taxon>Bacteroidota</taxon>
        <taxon>Bacteroidia</taxon>
        <taxon>Bacteroidales</taxon>
        <taxon>Bacteroidaceae</taxon>
        <taxon>Bacteroides</taxon>
    </lineage>
</organism>
<proteinExistence type="predicted"/>